<sequence length="43" mass="4794">MLSQQSISLLELCDLHFSAFTFFSSRTPSAVNIHNSLGHQLLC</sequence>
<organism evidence="1">
    <name type="scientific">Rhizophora mucronata</name>
    <name type="common">Asiatic mangrove</name>
    <dbReference type="NCBI Taxonomy" id="61149"/>
    <lineage>
        <taxon>Eukaryota</taxon>
        <taxon>Viridiplantae</taxon>
        <taxon>Streptophyta</taxon>
        <taxon>Embryophyta</taxon>
        <taxon>Tracheophyta</taxon>
        <taxon>Spermatophyta</taxon>
        <taxon>Magnoliopsida</taxon>
        <taxon>eudicotyledons</taxon>
        <taxon>Gunneridae</taxon>
        <taxon>Pentapetalae</taxon>
        <taxon>rosids</taxon>
        <taxon>fabids</taxon>
        <taxon>Malpighiales</taxon>
        <taxon>Rhizophoraceae</taxon>
        <taxon>Rhizophora</taxon>
    </lineage>
</organism>
<protein>
    <submittedName>
        <fullName evidence="1">Uncharacterized protein</fullName>
    </submittedName>
</protein>
<dbReference type="EMBL" id="GGEC01090023">
    <property type="protein sequence ID" value="MBX70507.1"/>
    <property type="molecule type" value="Transcribed_RNA"/>
</dbReference>
<proteinExistence type="predicted"/>
<dbReference type="AlphaFoldDB" id="A0A2P2QU49"/>
<accession>A0A2P2QU49</accession>
<evidence type="ECO:0000313" key="1">
    <source>
        <dbReference type="EMBL" id="MBX70507.1"/>
    </source>
</evidence>
<name>A0A2P2QU49_RHIMU</name>
<reference evidence="1" key="1">
    <citation type="submission" date="2018-02" db="EMBL/GenBank/DDBJ databases">
        <title>Rhizophora mucronata_Transcriptome.</title>
        <authorList>
            <person name="Meera S.P."/>
            <person name="Sreeshan A."/>
            <person name="Augustine A."/>
        </authorList>
    </citation>
    <scope>NUCLEOTIDE SEQUENCE</scope>
    <source>
        <tissue evidence="1">Leaf</tissue>
    </source>
</reference>